<dbReference type="Pfam" id="PF04134">
    <property type="entry name" value="DCC1-like"/>
    <property type="match status" value="1"/>
</dbReference>
<dbReference type="RefSeq" id="WP_085223121.1">
    <property type="nucleotide sequence ID" value="NZ_AP022576.1"/>
</dbReference>
<evidence type="ECO:0000313" key="2">
    <source>
        <dbReference type="Proteomes" id="UP000193010"/>
    </source>
</evidence>
<dbReference type="EMBL" id="LQOV01000017">
    <property type="protein sequence ID" value="ORV51609.1"/>
    <property type="molecule type" value="Genomic_DNA"/>
</dbReference>
<dbReference type="Proteomes" id="UP000193010">
    <property type="component" value="Unassembled WGS sequence"/>
</dbReference>
<comment type="caution">
    <text evidence="1">The sequence shown here is derived from an EMBL/GenBank/DDBJ whole genome shotgun (WGS) entry which is preliminary data.</text>
</comment>
<proteinExistence type="predicted"/>
<dbReference type="InterPro" id="IPR007263">
    <property type="entry name" value="DCC1-like"/>
</dbReference>
<reference evidence="1 2" key="1">
    <citation type="submission" date="2016-01" db="EMBL/GenBank/DDBJ databases">
        <title>The new phylogeny of the genus Mycobacterium.</title>
        <authorList>
            <person name="Tarcisio F."/>
            <person name="Conor M."/>
            <person name="Antonella G."/>
            <person name="Elisabetta G."/>
            <person name="Giulia F.S."/>
            <person name="Sara T."/>
            <person name="Anna F."/>
            <person name="Clotilde B."/>
            <person name="Roberto B."/>
            <person name="Veronica D.S."/>
            <person name="Fabio R."/>
            <person name="Monica P."/>
            <person name="Olivier J."/>
            <person name="Enrico T."/>
            <person name="Nicola S."/>
        </authorList>
    </citation>
    <scope>NUCLEOTIDE SEQUENCE [LARGE SCALE GENOMIC DNA]</scope>
    <source>
        <strain evidence="1 2">DSM 44852</strain>
    </source>
</reference>
<organism evidence="1 2">
    <name type="scientific">Mycobacterium florentinum</name>
    <dbReference type="NCBI Taxonomy" id="292462"/>
    <lineage>
        <taxon>Bacteria</taxon>
        <taxon>Bacillati</taxon>
        <taxon>Actinomycetota</taxon>
        <taxon>Actinomycetes</taxon>
        <taxon>Mycobacteriales</taxon>
        <taxon>Mycobacteriaceae</taxon>
        <taxon>Mycobacterium</taxon>
        <taxon>Mycobacterium simiae complex</taxon>
    </lineage>
</organism>
<dbReference type="OrthoDB" id="9813713at2"/>
<evidence type="ECO:0000313" key="1">
    <source>
        <dbReference type="EMBL" id="ORV51609.1"/>
    </source>
</evidence>
<gene>
    <name evidence="1" type="ORF">AWC05_25810</name>
</gene>
<dbReference type="GO" id="GO:0015035">
    <property type="term" value="F:protein-disulfide reductase activity"/>
    <property type="evidence" value="ECO:0007669"/>
    <property type="project" value="InterPro"/>
</dbReference>
<dbReference type="AlphaFoldDB" id="A0A1X1U4M0"/>
<dbReference type="STRING" id="292462.AWC05_25810"/>
<sequence length="126" mass="13809">MHGVLVFDGRCGVCTRAVNALVRWDRTGMLRIEPMQTPGMADRLGVTDERMLESAWWVDSSGAILAGAHAMNAALSAALGTRVPLWIYRIPGVGAAQNAIYHWVSAHRYRFRGATPLCEAEPERCA</sequence>
<keyword evidence="2" id="KW-1185">Reference proteome</keyword>
<protein>
    <submittedName>
        <fullName evidence="1">Thiol-disulfide oxidoreductase</fullName>
    </submittedName>
</protein>
<accession>A0A1X1U4M0</accession>
<name>A0A1X1U4M0_MYCFL</name>